<sequence>MGRDFYGEFDEKVLKKAEPYVPEFIKNNTEIHTATLPNGNTVTEPVAVTSWISQLRKKLIGQKEYVEAEIATQKSAARNEVESVKQYWRENVLSDKKEIEDHFVTASVLSLGGWFFGSVISSRRNWGFSSPWNSEQAGILKRTPTVFSKLITSLPVRLTLPWILAGAAYQQLTPNTWNNALAAIKNDFLPKELVEQSAALYDSAIENGLKAQMKSLNKATHEGLESSIGAIREAIAERTQ</sequence>
<keyword evidence="2" id="KW-1185">Reference proteome</keyword>
<protein>
    <submittedName>
        <fullName evidence="1">YNL100W</fullName>
    </submittedName>
</protein>
<dbReference type="EMBL" id="CP015060">
    <property type="protein sequence ID" value="QGN17806.1"/>
    <property type="molecule type" value="Genomic_DNA"/>
</dbReference>
<name>A0ABX6F1P8_KLUMA</name>
<accession>A0ABX6F1P8</accession>
<evidence type="ECO:0000313" key="2">
    <source>
        <dbReference type="Proteomes" id="UP000422736"/>
    </source>
</evidence>
<gene>
    <name evidence="1" type="primary">AIM37</name>
    <name evidence="1" type="ORF">FIM1_5015</name>
</gene>
<proteinExistence type="predicted"/>
<dbReference type="Proteomes" id="UP000422736">
    <property type="component" value="Chromosome 8"/>
</dbReference>
<reference evidence="1 2" key="1">
    <citation type="submission" date="2016-03" db="EMBL/GenBank/DDBJ databases">
        <title>How can Kluyveromyces marxianus grow so fast - potential evolutionary course in Saccharomyces Complex revealed by comparative genomics.</title>
        <authorList>
            <person name="Mo W."/>
            <person name="Lu W."/>
            <person name="Yang X."/>
            <person name="Qi J."/>
            <person name="Lv H."/>
        </authorList>
    </citation>
    <scope>NUCLEOTIDE SEQUENCE [LARGE SCALE GENOMIC DNA]</scope>
    <source>
        <strain evidence="1 2">FIM1</strain>
    </source>
</reference>
<organism evidence="1 2">
    <name type="scientific">Kluyveromyces marxianus</name>
    <name type="common">Yeast</name>
    <name type="synonym">Candida kefyr</name>
    <dbReference type="NCBI Taxonomy" id="4911"/>
    <lineage>
        <taxon>Eukaryota</taxon>
        <taxon>Fungi</taxon>
        <taxon>Dikarya</taxon>
        <taxon>Ascomycota</taxon>
        <taxon>Saccharomycotina</taxon>
        <taxon>Saccharomycetes</taxon>
        <taxon>Saccharomycetales</taxon>
        <taxon>Saccharomycetaceae</taxon>
        <taxon>Kluyveromyces</taxon>
    </lineage>
</organism>
<evidence type="ECO:0000313" key="1">
    <source>
        <dbReference type="EMBL" id="QGN17806.1"/>
    </source>
</evidence>